<proteinExistence type="predicted"/>
<evidence type="ECO:0000313" key="2">
    <source>
        <dbReference type="Proteomes" id="UP001152622"/>
    </source>
</evidence>
<organism evidence="1 2">
    <name type="scientific">Synaphobranchus kaupii</name>
    <name type="common">Kaup's arrowtooth eel</name>
    <dbReference type="NCBI Taxonomy" id="118154"/>
    <lineage>
        <taxon>Eukaryota</taxon>
        <taxon>Metazoa</taxon>
        <taxon>Chordata</taxon>
        <taxon>Craniata</taxon>
        <taxon>Vertebrata</taxon>
        <taxon>Euteleostomi</taxon>
        <taxon>Actinopterygii</taxon>
        <taxon>Neopterygii</taxon>
        <taxon>Teleostei</taxon>
        <taxon>Anguilliformes</taxon>
        <taxon>Synaphobranchidae</taxon>
        <taxon>Synaphobranchus</taxon>
    </lineage>
</organism>
<name>A0A9Q1GEW5_SYNKA</name>
<evidence type="ECO:0000313" key="1">
    <source>
        <dbReference type="EMBL" id="KAJ8382880.1"/>
    </source>
</evidence>
<comment type="caution">
    <text evidence="1">The sequence shown here is derived from an EMBL/GenBank/DDBJ whole genome shotgun (WGS) entry which is preliminary data.</text>
</comment>
<protein>
    <submittedName>
        <fullName evidence="1">Uncharacterized protein</fullName>
    </submittedName>
</protein>
<sequence>MRYHSERDYTPGLPYILRPTCAGSATHAIRPRAEGFTCMARVWSANEPATPAPCRALPCPVARDRGQVSLYNGFSVLDEAIGAFQKSA</sequence>
<keyword evidence="2" id="KW-1185">Reference proteome</keyword>
<dbReference type="Proteomes" id="UP001152622">
    <property type="component" value="Chromosome 1"/>
</dbReference>
<gene>
    <name evidence="1" type="ORF">SKAU_G00036580</name>
</gene>
<reference evidence="1" key="1">
    <citation type="journal article" date="2023" name="Science">
        <title>Genome structures resolve the early diversification of teleost fishes.</title>
        <authorList>
            <person name="Parey E."/>
            <person name="Louis A."/>
            <person name="Montfort J."/>
            <person name="Bouchez O."/>
            <person name="Roques C."/>
            <person name="Iampietro C."/>
            <person name="Lluch J."/>
            <person name="Castinel A."/>
            <person name="Donnadieu C."/>
            <person name="Desvignes T."/>
            <person name="Floi Bucao C."/>
            <person name="Jouanno E."/>
            <person name="Wen M."/>
            <person name="Mejri S."/>
            <person name="Dirks R."/>
            <person name="Jansen H."/>
            <person name="Henkel C."/>
            <person name="Chen W.J."/>
            <person name="Zahm M."/>
            <person name="Cabau C."/>
            <person name="Klopp C."/>
            <person name="Thompson A.W."/>
            <person name="Robinson-Rechavi M."/>
            <person name="Braasch I."/>
            <person name="Lecointre G."/>
            <person name="Bobe J."/>
            <person name="Postlethwait J.H."/>
            <person name="Berthelot C."/>
            <person name="Roest Crollius H."/>
            <person name="Guiguen Y."/>
        </authorList>
    </citation>
    <scope>NUCLEOTIDE SEQUENCE</scope>
    <source>
        <strain evidence="1">WJC10195</strain>
    </source>
</reference>
<dbReference type="EMBL" id="JAINUF010000001">
    <property type="protein sequence ID" value="KAJ8382880.1"/>
    <property type="molecule type" value="Genomic_DNA"/>
</dbReference>
<dbReference type="AlphaFoldDB" id="A0A9Q1GEW5"/>
<accession>A0A9Q1GEW5</accession>